<name>A0AAV4RCZ6_9ARAC</name>
<comment type="caution">
    <text evidence="1">The sequence shown here is derived from an EMBL/GenBank/DDBJ whole genome shotgun (WGS) entry which is preliminary data.</text>
</comment>
<protein>
    <submittedName>
        <fullName evidence="1">Uncharacterized protein</fullName>
    </submittedName>
</protein>
<accession>A0AAV4RCZ6</accession>
<keyword evidence="2" id="KW-1185">Reference proteome</keyword>
<proteinExistence type="predicted"/>
<evidence type="ECO:0000313" key="1">
    <source>
        <dbReference type="EMBL" id="GIY20153.1"/>
    </source>
</evidence>
<dbReference type="AlphaFoldDB" id="A0AAV4RCZ6"/>
<dbReference type="EMBL" id="BPLQ01006108">
    <property type="protein sequence ID" value="GIY20153.1"/>
    <property type="molecule type" value="Genomic_DNA"/>
</dbReference>
<organism evidence="1 2">
    <name type="scientific">Caerostris darwini</name>
    <dbReference type="NCBI Taxonomy" id="1538125"/>
    <lineage>
        <taxon>Eukaryota</taxon>
        <taxon>Metazoa</taxon>
        <taxon>Ecdysozoa</taxon>
        <taxon>Arthropoda</taxon>
        <taxon>Chelicerata</taxon>
        <taxon>Arachnida</taxon>
        <taxon>Araneae</taxon>
        <taxon>Araneomorphae</taxon>
        <taxon>Entelegynae</taxon>
        <taxon>Araneoidea</taxon>
        <taxon>Araneidae</taxon>
        <taxon>Caerostris</taxon>
    </lineage>
</organism>
<dbReference type="Proteomes" id="UP001054837">
    <property type="component" value="Unassembled WGS sequence"/>
</dbReference>
<reference evidence="1 2" key="1">
    <citation type="submission" date="2021-06" db="EMBL/GenBank/DDBJ databases">
        <title>Caerostris darwini draft genome.</title>
        <authorList>
            <person name="Kono N."/>
            <person name="Arakawa K."/>
        </authorList>
    </citation>
    <scope>NUCLEOTIDE SEQUENCE [LARGE SCALE GENOMIC DNA]</scope>
</reference>
<gene>
    <name evidence="1" type="ORF">CDAR_580001</name>
</gene>
<sequence>MYIGTYVNMDLQNSDARHRNDTNNRLGRRSVECCGQKSQQKCTGACTYNNCIRINCVAHSAKRRLKYIFFIFRIQVLQTEDYSRCVAFAQRFFRKACPTDTSHVLF</sequence>
<evidence type="ECO:0000313" key="2">
    <source>
        <dbReference type="Proteomes" id="UP001054837"/>
    </source>
</evidence>